<sequence length="258" mass="27868">MDTPRTKKHTPAAVVSAAVAFGAMVCSAQSGNAVASGPVGGPVAAAKGPEIIPLPGPGSFVRKIDNPYSPFAPGMRWVYGGGTREQRERIVVKVLNRTKLIEGITATVVRDTVKVNDEVIEDTFDWYAQDLEGRVWYLGEATKEYENGQVVSTEGSWEAGVDGAKAGIIMFAQPEVGEAYRQEFYAGHAEDQGRFLTLDTRVATKAGVFKRVRMTEDTTSLHPEIAELKFYAPGVGIVLEFDLAPEAGRTELLRFTAG</sequence>
<dbReference type="RefSeq" id="WP_129426545.1">
    <property type="nucleotide sequence ID" value="NZ_SDWV01000007.1"/>
</dbReference>
<dbReference type="AlphaFoldDB" id="A0A4Q2SZ44"/>
<comment type="caution">
    <text evidence="2">The sequence shown here is derived from an EMBL/GenBank/DDBJ whole genome shotgun (WGS) entry which is preliminary data.</text>
</comment>
<dbReference type="Proteomes" id="UP000291101">
    <property type="component" value="Unassembled WGS sequence"/>
</dbReference>
<name>A0A4Q2SZ44_9ACTN</name>
<keyword evidence="1" id="KW-0732">Signal</keyword>
<protein>
    <submittedName>
        <fullName evidence="2">Uncharacterized protein</fullName>
    </submittedName>
</protein>
<evidence type="ECO:0000313" key="3">
    <source>
        <dbReference type="Proteomes" id="UP000291101"/>
    </source>
</evidence>
<reference evidence="2 3" key="1">
    <citation type="submission" date="2019-01" db="EMBL/GenBank/DDBJ databases">
        <title>Novel species of Nocardioides.</title>
        <authorList>
            <person name="Liu Q."/>
            <person name="X Y.-H."/>
        </authorList>
    </citation>
    <scope>NUCLEOTIDE SEQUENCE [LARGE SCALE GENOMIC DNA]</scope>
    <source>
        <strain evidence="2 3">HLT2-9</strain>
    </source>
</reference>
<keyword evidence="3" id="KW-1185">Reference proteome</keyword>
<dbReference type="OrthoDB" id="9151379at2"/>
<evidence type="ECO:0000313" key="2">
    <source>
        <dbReference type="EMBL" id="RYC11505.1"/>
    </source>
</evidence>
<accession>A0A4Q2SZ44</accession>
<dbReference type="EMBL" id="SDWV01000007">
    <property type="protein sequence ID" value="RYC11505.1"/>
    <property type="molecule type" value="Genomic_DNA"/>
</dbReference>
<proteinExistence type="predicted"/>
<organism evidence="2 3">
    <name type="scientific">Nocardioides zhouii</name>
    <dbReference type="NCBI Taxonomy" id="1168729"/>
    <lineage>
        <taxon>Bacteria</taxon>
        <taxon>Bacillati</taxon>
        <taxon>Actinomycetota</taxon>
        <taxon>Actinomycetes</taxon>
        <taxon>Propionibacteriales</taxon>
        <taxon>Nocardioidaceae</taxon>
        <taxon>Nocardioides</taxon>
    </lineage>
</organism>
<gene>
    <name evidence="2" type="ORF">EUA94_09070</name>
</gene>
<feature type="chain" id="PRO_5039656722" evidence="1">
    <location>
        <begin position="29"/>
        <end position="258"/>
    </location>
</feature>
<evidence type="ECO:0000256" key="1">
    <source>
        <dbReference type="SAM" id="SignalP"/>
    </source>
</evidence>
<feature type="signal peptide" evidence="1">
    <location>
        <begin position="1"/>
        <end position="28"/>
    </location>
</feature>